<feature type="domain" description="AB hydrolase-1" evidence="1">
    <location>
        <begin position="9"/>
        <end position="128"/>
    </location>
</feature>
<dbReference type="PANTHER" id="PTHR43194:SF2">
    <property type="entry name" value="PEROXISOMAL MEMBRANE PROTEIN LPX1"/>
    <property type="match status" value="1"/>
</dbReference>
<dbReference type="AlphaFoldDB" id="A0AAW8JJ19"/>
<dbReference type="Gene3D" id="3.40.50.1820">
    <property type="entry name" value="alpha/beta hydrolase"/>
    <property type="match status" value="1"/>
</dbReference>
<dbReference type="PANTHER" id="PTHR43194">
    <property type="entry name" value="HYDROLASE ALPHA/BETA FOLD FAMILY"/>
    <property type="match status" value="1"/>
</dbReference>
<keyword evidence="2" id="KW-0378">Hydrolase</keyword>
<dbReference type="InterPro" id="IPR050228">
    <property type="entry name" value="Carboxylesterase_BioH"/>
</dbReference>
<name>A0AAW8JJ19_9GAMM</name>
<dbReference type="InterPro" id="IPR000073">
    <property type="entry name" value="AB_hydrolase_1"/>
</dbReference>
<proteinExistence type="predicted"/>
<sequence>MKMSTEPELIFLPGASGSTDFWQPVLQKLSFKHKHVIAYPSFGGHPEQENIKSFSTLQQYVLRQIPQNAVVIAQSMGGIFAVQAALQMPEKIQALVLVATSGGIDLSRFDVKDWREEYKNTFQVPDWFVEHAEYLDEKLHEIKCPILLIWGDSDPISPVAVAVYLQQKLAHAELVVIEQGQHDLAYEYADQVSAHIAHFLQQNLKAER</sequence>
<dbReference type="Pfam" id="PF00561">
    <property type="entry name" value="Abhydrolase_1"/>
    <property type="match status" value="2"/>
</dbReference>
<accession>A0AAW8JJ19</accession>
<evidence type="ECO:0000313" key="2">
    <source>
        <dbReference type="EMBL" id="MDQ9072761.1"/>
    </source>
</evidence>
<gene>
    <name evidence="2" type="ORF">RFH51_14980</name>
</gene>
<evidence type="ECO:0000313" key="3">
    <source>
        <dbReference type="Proteomes" id="UP001243195"/>
    </source>
</evidence>
<dbReference type="InterPro" id="IPR029058">
    <property type="entry name" value="AB_hydrolase_fold"/>
</dbReference>
<comment type="caution">
    <text evidence="2">The sequence shown here is derived from an EMBL/GenBank/DDBJ whole genome shotgun (WGS) entry which is preliminary data.</text>
</comment>
<feature type="domain" description="AB hydrolase-1" evidence="1">
    <location>
        <begin position="130"/>
        <end position="185"/>
    </location>
</feature>
<dbReference type="EMBL" id="JAVIDA010000025">
    <property type="protein sequence ID" value="MDQ9072761.1"/>
    <property type="molecule type" value="Genomic_DNA"/>
</dbReference>
<evidence type="ECO:0000259" key="1">
    <source>
        <dbReference type="Pfam" id="PF00561"/>
    </source>
</evidence>
<dbReference type="RefSeq" id="WP_308956946.1">
    <property type="nucleotide sequence ID" value="NZ_JAVICY010000027.1"/>
</dbReference>
<dbReference type="GO" id="GO:0016787">
    <property type="term" value="F:hydrolase activity"/>
    <property type="evidence" value="ECO:0007669"/>
    <property type="project" value="UniProtKB-KW"/>
</dbReference>
<organism evidence="2 3">
    <name type="scientific">Acinetobacter gerneri</name>
    <dbReference type="NCBI Taxonomy" id="202952"/>
    <lineage>
        <taxon>Bacteria</taxon>
        <taxon>Pseudomonadati</taxon>
        <taxon>Pseudomonadota</taxon>
        <taxon>Gammaproteobacteria</taxon>
        <taxon>Moraxellales</taxon>
        <taxon>Moraxellaceae</taxon>
        <taxon>Acinetobacter</taxon>
    </lineage>
</organism>
<reference evidence="2" key="1">
    <citation type="submission" date="2023-08" db="EMBL/GenBank/DDBJ databases">
        <title>Emergence of clinically-relevant ST2 carbapenem-resistant Acinetobacter baumannii strains in hospital sewages in Zhejiang, East of China.</title>
        <authorList>
            <person name="Kaichao C."/>
            <person name="Zhang R."/>
        </authorList>
    </citation>
    <scope>NUCLEOTIDE SEQUENCE</scope>
    <source>
        <strain evidence="2">M-SY-60</strain>
    </source>
</reference>
<dbReference type="Proteomes" id="UP001243195">
    <property type="component" value="Unassembled WGS sequence"/>
</dbReference>
<protein>
    <submittedName>
        <fullName evidence="2">Alpha/beta fold hydrolase</fullName>
    </submittedName>
</protein>
<dbReference type="SUPFAM" id="SSF53474">
    <property type="entry name" value="alpha/beta-Hydrolases"/>
    <property type="match status" value="1"/>
</dbReference>